<evidence type="ECO:0000313" key="3">
    <source>
        <dbReference type="Proteomes" id="UP000581769"/>
    </source>
</evidence>
<proteinExistence type="predicted"/>
<accession>A0A840IQJ5</accession>
<evidence type="ECO:0000313" key="2">
    <source>
        <dbReference type="EMBL" id="MBB4683725.1"/>
    </source>
</evidence>
<name>A0A840IQJ5_9PSEU</name>
<protein>
    <submittedName>
        <fullName evidence="2">Uncharacterized protein</fullName>
    </submittedName>
</protein>
<dbReference type="Proteomes" id="UP000581769">
    <property type="component" value="Unassembled WGS sequence"/>
</dbReference>
<feature type="region of interest" description="Disordered" evidence="1">
    <location>
        <begin position="141"/>
        <end position="161"/>
    </location>
</feature>
<reference evidence="2 3" key="1">
    <citation type="submission" date="2020-08" db="EMBL/GenBank/DDBJ databases">
        <title>Sequencing the genomes of 1000 actinobacteria strains.</title>
        <authorList>
            <person name="Klenk H.-P."/>
        </authorList>
    </citation>
    <scope>NUCLEOTIDE SEQUENCE [LARGE SCALE GENOMIC DNA]</scope>
    <source>
        <strain evidence="2 3">DSM 45859</strain>
    </source>
</reference>
<keyword evidence="3" id="KW-1185">Reference proteome</keyword>
<dbReference type="RefSeq" id="WP_184778400.1">
    <property type="nucleotide sequence ID" value="NZ_JACHMG010000001.1"/>
</dbReference>
<gene>
    <name evidence="2" type="ORF">BJY18_001210</name>
</gene>
<dbReference type="EMBL" id="JACHMG010000001">
    <property type="protein sequence ID" value="MBB4683725.1"/>
    <property type="molecule type" value="Genomic_DNA"/>
</dbReference>
<comment type="caution">
    <text evidence="2">The sequence shown here is derived from an EMBL/GenBank/DDBJ whole genome shotgun (WGS) entry which is preliminary data.</text>
</comment>
<evidence type="ECO:0000256" key="1">
    <source>
        <dbReference type="SAM" id="MobiDB-lite"/>
    </source>
</evidence>
<organism evidence="2 3">
    <name type="scientific">Amycolatopsis jiangsuensis</name>
    <dbReference type="NCBI Taxonomy" id="1181879"/>
    <lineage>
        <taxon>Bacteria</taxon>
        <taxon>Bacillati</taxon>
        <taxon>Actinomycetota</taxon>
        <taxon>Actinomycetes</taxon>
        <taxon>Pseudonocardiales</taxon>
        <taxon>Pseudonocardiaceae</taxon>
        <taxon>Amycolatopsis</taxon>
    </lineage>
</organism>
<feature type="compositionally biased region" description="Polar residues" evidence="1">
    <location>
        <begin position="141"/>
        <end position="153"/>
    </location>
</feature>
<dbReference type="AlphaFoldDB" id="A0A840IQJ5"/>
<sequence>MAQQAPAAGSWLAGLDFNIIDAFGAATAAGSAVGGGAGAGGAAVSTGQGFTLSRDEATAMLKDAQGIRDDLAKMIPVAERLTHLSPPAADPASNGYNNLLTGSGGQAGAFGYGLGHVQREHDYVGELISRLEKALGITQDSDSNATTDVNKAANSGGGMIG</sequence>